<feature type="signal peptide" evidence="2">
    <location>
        <begin position="1"/>
        <end position="20"/>
    </location>
</feature>
<proteinExistence type="predicted"/>
<dbReference type="Proteomes" id="UP001457282">
    <property type="component" value="Unassembled WGS sequence"/>
</dbReference>
<name>A0AAW1YLT9_RUBAR</name>
<dbReference type="EMBL" id="JBEDUW010000001">
    <property type="protein sequence ID" value="KAK9949641.1"/>
    <property type="molecule type" value="Genomic_DNA"/>
</dbReference>
<feature type="region of interest" description="Disordered" evidence="1">
    <location>
        <begin position="118"/>
        <end position="174"/>
    </location>
</feature>
<keyword evidence="2" id="KW-0732">Signal</keyword>
<feature type="chain" id="PRO_5043565041" evidence="2">
    <location>
        <begin position="21"/>
        <end position="174"/>
    </location>
</feature>
<feature type="compositionally biased region" description="Low complexity" evidence="1">
    <location>
        <begin position="152"/>
        <end position="168"/>
    </location>
</feature>
<reference evidence="3 4" key="1">
    <citation type="journal article" date="2023" name="G3 (Bethesda)">
        <title>A chromosome-length genome assembly and annotation of blackberry (Rubus argutus, cv. 'Hillquist').</title>
        <authorList>
            <person name="Bruna T."/>
            <person name="Aryal R."/>
            <person name="Dudchenko O."/>
            <person name="Sargent D.J."/>
            <person name="Mead D."/>
            <person name="Buti M."/>
            <person name="Cavallini A."/>
            <person name="Hytonen T."/>
            <person name="Andres J."/>
            <person name="Pham M."/>
            <person name="Weisz D."/>
            <person name="Mascagni F."/>
            <person name="Usai G."/>
            <person name="Natali L."/>
            <person name="Bassil N."/>
            <person name="Fernandez G.E."/>
            <person name="Lomsadze A."/>
            <person name="Armour M."/>
            <person name="Olukolu B."/>
            <person name="Poorten T."/>
            <person name="Britton C."/>
            <person name="Davik J."/>
            <person name="Ashrafi H."/>
            <person name="Aiden E.L."/>
            <person name="Borodovsky M."/>
            <person name="Worthington M."/>
        </authorList>
    </citation>
    <scope>NUCLEOTIDE SEQUENCE [LARGE SCALE GENOMIC DNA]</scope>
    <source>
        <strain evidence="3">PI 553951</strain>
    </source>
</reference>
<keyword evidence="4" id="KW-1185">Reference proteome</keyword>
<accession>A0AAW1YLT9</accession>
<protein>
    <submittedName>
        <fullName evidence="3">Uncharacterized protein</fullName>
    </submittedName>
</protein>
<evidence type="ECO:0000256" key="1">
    <source>
        <dbReference type="SAM" id="MobiDB-lite"/>
    </source>
</evidence>
<sequence length="174" mass="19873">MAFNINSLFLFLSHLPLAHSRSLRRPGLRVHSLRQDRVDHQGRDGLQHQREALRRLRLRHRDPEPGDLGGLMGPDYNYFERGNLDIFSGRGPCLPAAYLRSQPHLRRLRPQPRLVRQLRRGDSRPGPTYLVTSSCSRSSSGWRPIRRRTSSRRSGATATPTTTLRGRSGPVRVV</sequence>
<dbReference type="AlphaFoldDB" id="A0AAW1YLT9"/>
<evidence type="ECO:0000256" key="2">
    <source>
        <dbReference type="SAM" id="SignalP"/>
    </source>
</evidence>
<gene>
    <name evidence="3" type="ORF">M0R45_005158</name>
</gene>
<evidence type="ECO:0000313" key="3">
    <source>
        <dbReference type="EMBL" id="KAK9949641.1"/>
    </source>
</evidence>
<comment type="caution">
    <text evidence="3">The sequence shown here is derived from an EMBL/GenBank/DDBJ whole genome shotgun (WGS) entry which is preliminary data.</text>
</comment>
<organism evidence="3 4">
    <name type="scientific">Rubus argutus</name>
    <name type="common">Southern blackberry</name>
    <dbReference type="NCBI Taxonomy" id="59490"/>
    <lineage>
        <taxon>Eukaryota</taxon>
        <taxon>Viridiplantae</taxon>
        <taxon>Streptophyta</taxon>
        <taxon>Embryophyta</taxon>
        <taxon>Tracheophyta</taxon>
        <taxon>Spermatophyta</taxon>
        <taxon>Magnoliopsida</taxon>
        <taxon>eudicotyledons</taxon>
        <taxon>Gunneridae</taxon>
        <taxon>Pentapetalae</taxon>
        <taxon>rosids</taxon>
        <taxon>fabids</taxon>
        <taxon>Rosales</taxon>
        <taxon>Rosaceae</taxon>
        <taxon>Rosoideae</taxon>
        <taxon>Rosoideae incertae sedis</taxon>
        <taxon>Rubus</taxon>
    </lineage>
</organism>
<evidence type="ECO:0000313" key="4">
    <source>
        <dbReference type="Proteomes" id="UP001457282"/>
    </source>
</evidence>